<protein>
    <submittedName>
        <fullName evidence="1">Uncharacterized protein</fullName>
    </submittedName>
</protein>
<sequence>MVGDRTYVHGLHQSTV</sequence>
<reference evidence="1" key="1">
    <citation type="submission" date="2014-11" db="EMBL/GenBank/DDBJ databases">
        <authorList>
            <person name="Amaro Gonzalez C."/>
        </authorList>
    </citation>
    <scope>NUCLEOTIDE SEQUENCE</scope>
</reference>
<name>A0A0E9UM26_ANGAN</name>
<reference evidence="1" key="2">
    <citation type="journal article" date="2015" name="Fish Shellfish Immunol.">
        <title>Early steps in the European eel (Anguilla anguilla)-Vibrio vulnificus interaction in the gills: Role of the RtxA13 toxin.</title>
        <authorList>
            <person name="Callol A."/>
            <person name="Pajuelo D."/>
            <person name="Ebbesson L."/>
            <person name="Teles M."/>
            <person name="MacKenzie S."/>
            <person name="Amaro C."/>
        </authorList>
    </citation>
    <scope>NUCLEOTIDE SEQUENCE</scope>
</reference>
<accession>A0A0E9UM26</accession>
<organism evidence="1">
    <name type="scientific">Anguilla anguilla</name>
    <name type="common">European freshwater eel</name>
    <name type="synonym">Muraena anguilla</name>
    <dbReference type="NCBI Taxonomy" id="7936"/>
    <lineage>
        <taxon>Eukaryota</taxon>
        <taxon>Metazoa</taxon>
        <taxon>Chordata</taxon>
        <taxon>Craniata</taxon>
        <taxon>Vertebrata</taxon>
        <taxon>Euteleostomi</taxon>
        <taxon>Actinopterygii</taxon>
        <taxon>Neopterygii</taxon>
        <taxon>Teleostei</taxon>
        <taxon>Anguilliformes</taxon>
        <taxon>Anguillidae</taxon>
        <taxon>Anguilla</taxon>
    </lineage>
</organism>
<dbReference type="AlphaFoldDB" id="A0A0E9UM26"/>
<proteinExistence type="predicted"/>
<evidence type="ECO:0000313" key="1">
    <source>
        <dbReference type="EMBL" id="JAH66028.1"/>
    </source>
</evidence>
<dbReference type="EMBL" id="GBXM01042549">
    <property type="protein sequence ID" value="JAH66028.1"/>
    <property type="molecule type" value="Transcribed_RNA"/>
</dbReference>